<evidence type="ECO:0000256" key="1">
    <source>
        <dbReference type="SAM" id="MobiDB-lite"/>
    </source>
</evidence>
<accession>A0A448XM06</accession>
<protein>
    <submittedName>
        <fullName evidence="2">Uncharacterized protein</fullName>
    </submittedName>
</protein>
<feature type="compositionally biased region" description="Basic and acidic residues" evidence="1">
    <location>
        <begin position="101"/>
        <end position="114"/>
    </location>
</feature>
<dbReference type="OrthoDB" id="10635460at2759"/>
<dbReference type="EMBL" id="CAAALY010262969">
    <property type="protein sequence ID" value="VEL39915.1"/>
    <property type="molecule type" value="Genomic_DNA"/>
</dbReference>
<feature type="region of interest" description="Disordered" evidence="1">
    <location>
        <begin position="92"/>
        <end position="114"/>
    </location>
</feature>
<gene>
    <name evidence="2" type="ORF">PXEA_LOCUS33355</name>
</gene>
<evidence type="ECO:0000313" key="2">
    <source>
        <dbReference type="EMBL" id="VEL39915.1"/>
    </source>
</evidence>
<keyword evidence="3" id="KW-1185">Reference proteome</keyword>
<sequence length="114" mass="12848">MSRYHGLHTFDLLVFSARNFSLLSFGEEAEVEEEVAAAVSERFKGKGKSAHDLLSDPRLSSQPVVITEEDEEFARHEDARLQIEADKRARSRLVASLPGDEESRAAKRKEMYAP</sequence>
<comment type="caution">
    <text evidence="2">The sequence shown here is derived from an EMBL/GenBank/DDBJ whole genome shotgun (WGS) entry which is preliminary data.</text>
</comment>
<name>A0A448XM06_9PLAT</name>
<organism evidence="2 3">
    <name type="scientific">Protopolystoma xenopodis</name>
    <dbReference type="NCBI Taxonomy" id="117903"/>
    <lineage>
        <taxon>Eukaryota</taxon>
        <taxon>Metazoa</taxon>
        <taxon>Spiralia</taxon>
        <taxon>Lophotrochozoa</taxon>
        <taxon>Platyhelminthes</taxon>
        <taxon>Monogenea</taxon>
        <taxon>Polyopisthocotylea</taxon>
        <taxon>Polystomatidea</taxon>
        <taxon>Polystomatidae</taxon>
        <taxon>Protopolystoma</taxon>
    </lineage>
</organism>
<dbReference type="AlphaFoldDB" id="A0A448XM06"/>
<dbReference type="Proteomes" id="UP000784294">
    <property type="component" value="Unassembled WGS sequence"/>
</dbReference>
<proteinExistence type="predicted"/>
<reference evidence="2" key="1">
    <citation type="submission" date="2018-11" db="EMBL/GenBank/DDBJ databases">
        <authorList>
            <consortium name="Pathogen Informatics"/>
        </authorList>
    </citation>
    <scope>NUCLEOTIDE SEQUENCE</scope>
</reference>
<evidence type="ECO:0000313" key="3">
    <source>
        <dbReference type="Proteomes" id="UP000784294"/>
    </source>
</evidence>